<dbReference type="InterPro" id="IPR001680">
    <property type="entry name" value="WD40_rpt"/>
</dbReference>
<feature type="domain" description="F-box" evidence="2">
    <location>
        <begin position="9"/>
        <end position="55"/>
    </location>
</feature>
<dbReference type="PROSITE" id="PS50082">
    <property type="entry name" value="WD_REPEATS_2"/>
    <property type="match status" value="1"/>
</dbReference>
<name>A0A1W0XDU6_HYPEX</name>
<proteinExistence type="predicted"/>
<evidence type="ECO:0000313" key="3">
    <source>
        <dbReference type="EMBL" id="OQV25644.1"/>
    </source>
</evidence>
<evidence type="ECO:0000256" key="1">
    <source>
        <dbReference type="PROSITE-ProRule" id="PRU00221"/>
    </source>
</evidence>
<evidence type="ECO:0000259" key="2">
    <source>
        <dbReference type="PROSITE" id="PS50181"/>
    </source>
</evidence>
<keyword evidence="1" id="KW-0853">WD repeat</keyword>
<dbReference type="GO" id="GO:0019005">
    <property type="term" value="C:SCF ubiquitin ligase complex"/>
    <property type="evidence" value="ECO:0007669"/>
    <property type="project" value="TreeGrafter"/>
</dbReference>
<dbReference type="Gene3D" id="1.20.1280.50">
    <property type="match status" value="1"/>
</dbReference>
<organism evidence="3 4">
    <name type="scientific">Hypsibius exemplaris</name>
    <name type="common">Freshwater tardigrade</name>
    <dbReference type="NCBI Taxonomy" id="2072580"/>
    <lineage>
        <taxon>Eukaryota</taxon>
        <taxon>Metazoa</taxon>
        <taxon>Ecdysozoa</taxon>
        <taxon>Tardigrada</taxon>
        <taxon>Eutardigrada</taxon>
        <taxon>Parachela</taxon>
        <taxon>Hypsibioidea</taxon>
        <taxon>Hypsibiidae</taxon>
        <taxon>Hypsibius</taxon>
    </lineage>
</organism>
<dbReference type="SUPFAM" id="SSF50978">
    <property type="entry name" value="WD40 repeat-like"/>
    <property type="match status" value="1"/>
</dbReference>
<dbReference type="OrthoDB" id="435188at2759"/>
<dbReference type="InterPro" id="IPR036047">
    <property type="entry name" value="F-box-like_dom_sf"/>
</dbReference>
<dbReference type="AlphaFoldDB" id="A0A1W0XDU6"/>
<sequence length="458" mass="50887">MALHEAEQSVLISDLPVEILLKTFCFCDLPSLASLARTCHTFSFLCTDEILWRKLNRKMFLPICGPSIGSSAMDRIAGVWTSLPAKKQGQLITSCKNKAGDVRKPTRVRFPSSVMTPAVPSSVQAHCMHKVLLDDNGVWSSNATEVFRLPWHFRSGTDLTVDDAAKGETFTTVREDGLGDGHASAWNVGDFAVNDRNLVVGHWNGSLTVRDISDQRHHDQIILRPHLSDVHSVAIRDNLIVSGSRDHTMSLFDIGRRAPLSLLNFDDRVWTVAIHPSQSVIALGTSGVSKHPMVKMSKFDGSQTMTQFSVEKGNLRLYDFEKEIVTVNLDQGFKQGFGTLTAQFVTANSLFTGGHDGLLRCWDLRQNRCVQQLDSDLDSAVYCFATDGLFTVLTGHANYNYVCYFDTRFPRYAIKTRSIRQNGEPARASGSVYGLAFSPFELYIGLIEGLYKVDFCCA</sequence>
<dbReference type="InterPro" id="IPR001810">
    <property type="entry name" value="F-box_dom"/>
</dbReference>
<protein>
    <submittedName>
        <fullName evidence="3">F-box/WD repeat-containing protein 4</fullName>
    </submittedName>
</protein>
<dbReference type="InterPro" id="IPR036322">
    <property type="entry name" value="WD40_repeat_dom_sf"/>
</dbReference>
<dbReference type="Pfam" id="PF12937">
    <property type="entry name" value="F-box-like"/>
    <property type="match status" value="1"/>
</dbReference>
<dbReference type="InterPro" id="IPR052301">
    <property type="entry name" value="SCF_F-box/WD-repeat"/>
</dbReference>
<dbReference type="PANTHER" id="PTHR14381:SF1">
    <property type="entry name" value="F-BOX_WD REPEAT-CONTAINING PROTEIN 4"/>
    <property type="match status" value="1"/>
</dbReference>
<dbReference type="SMART" id="SM00320">
    <property type="entry name" value="WD40"/>
    <property type="match status" value="3"/>
</dbReference>
<dbReference type="SUPFAM" id="SSF81383">
    <property type="entry name" value="F-box domain"/>
    <property type="match status" value="1"/>
</dbReference>
<dbReference type="Proteomes" id="UP000192578">
    <property type="component" value="Unassembled WGS sequence"/>
</dbReference>
<dbReference type="PROSITE" id="PS50181">
    <property type="entry name" value="FBOX"/>
    <property type="match status" value="1"/>
</dbReference>
<reference evidence="4" key="1">
    <citation type="submission" date="2017-01" db="EMBL/GenBank/DDBJ databases">
        <title>Comparative genomics of anhydrobiosis in the tardigrade Hypsibius dujardini.</title>
        <authorList>
            <person name="Yoshida Y."/>
            <person name="Koutsovoulos G."/>
            <person name="Laetsch D."/>
            <person name="Stevens L."/>
            <person name="Kumar S."/>
            <person name="Horikawa D."/>
            <person name="Ishino K."/>
            <person name="Komine S."/>
            <person name="Tomita M."/>
            <person name="Blaxter M."/>
            <person name="Arakawa K."/>
        </authorList>
    </citation>
    <scope>NUCLEOTIDE SEQUENCE [LARGE SCALE GENOMIC DNA]</scope>
    <source>
        <strain evidence="4">Z151</strain>
    </source>
</reference>
<dbReference type="GO" id="GO:0031146">
    <property type="term" value="P:SCF-dependent proteasomal ubiquitin-dependent protein catabolic process"/>
    <property type="evidence" value="ECO:0007669"/>
    <property type="project" value="TreeGrafter"/>
</dbReference>
<gene>
    <name evidence="3" type="ORF">BV898_00579</name>
</gene>
<evidence type="ECO:0000313" key="4">
    <source>
        <dbReference type="Proteomes" id="UP000192578"/>
    </source>
</evidence>
<accession>A0A1W0XDU6</accession>
<dbReference type="Gene3D" id="2.130.10.10">
    <property type="entry name" value="YVTN repeat-like/Quinoprotein amine dehydrogenase"/>
    <property type="match status" value="2"/>
</dbReference>
<comment type="caution">
    <text evidence="3">The sequence shown here is derived from an EMBL/GenBank/DDBJ whole genome shotgun (WGS) entry which is preliminary data.</text>
</comment>
<dbReference type="EMBL" id="MTYJ01000002">
    <property type="protein sequence ID" value="OQV25644.1"/>
    <property type="molecule type" value="Genomic_DNA"/>
</dbReference>
<keyword evidence="4" id="KW-1185">Reference proteome</keyword>
<feature type="repeat" description="WD" evidence="1">
    <location>
        <begin position="350"/>
        <end position="372"/>
    </location>
</feature>
<dbReference type="PANTHER" id="PTHR14381">
    <property type="entry name" value="DACTYLIN"/>
    <property type="match status" value="1"/>
</dbReference>
<dbReference type="InterPro" id="IPR015943">
    <property type="entry name" value="WD40/YVTN_repeat-like_dom_sf"/>
</dbReference>
<dbReference type="Pfam" id="PF00400">
    <property type="entry name" value="WD40"/>
    <property type="match status" value="1"/>
</dbReference>